<dbReference type="Proteomes" id="UP000729733">
    <property type="component" value="Unassembled WGS sequence"/>
</dbReference>
<dbReference type="RefSeq" id="WP_229642930.1">
    <property type="nucleotide sequence ID" value="NZ_JADWDC010000121.1"/>
</dbReference>
<evidence type="ECO:0000313" key="3">
    <source>
        <dbReference type="Proteomes" id="UP000729733"/>
    </source>
</evidence>
<evidence type="ECO:0000313" key="2">
    <source>
        <dbReference type="EMBL" id="MCC0179834.1"/>
    </source>
</evidence>
<organism evidence="2 3">
    <name type="scientific">Waterburya agarophytonicola KI4</name>
    <dbReference type="NCBI Taxonomy" id="2874699"/>
    <lineage>
        <taxon>Bacteria</taxon>
        <taxon>Bacillati</taxon>
        <taxon>Cyanobacteriota</taxon>
        <taxon>Cyanophyceae</taxon>
        <taxon>Pleurocapsales</taxon>
        <taxon>Hyellaceae</taxon>
        <taxon>Waterburya</taxon>
        <taxon>Waterburya agarophytonicola</taxon>
    </lineage>
</organism>
<accession>A0A964FLJ7</accession>
<dbReference type="PROSITE" id="PS51257">
    <property type="entry name" value="PROKAR_LIPOPROTEIN"/>
    <property type="match status" value="1"/>
</dbReference>
<dbReference type="EMBL" id="JADWDC010000121">
    <property type="protein sequence ID" value="MCC0179834.1"/>
    <property type="molecule type" value="Genomic_DNA"/>
</dbReference>
<reference evidence="2" key="1">
    <citation type="journal article" date="2021" name="Antonie Van Leeuwenhoek">
        <title>Draft genome and description of Waterburya agarophytonicola gen. nov. sp. nov. (Pleurocapsales, Cyanobacteria): a seaweed symbiont.</title>
        <authorList>
            <person name="Bonthond G."/>
            <person name="Shalygin S."/>
            <person name="Bayer T."/>
            <person name="Weinberger F."/>
        </authorList>
    </citation>
    <scope>NUCLEOTIDE SEQUENCE</scope>
    <source>
        <strain evidence="2">KI4</strain>
    </source>
</reference>
<feature type="signal peptide" evidence="1">
    <location>
        <begin position="1"/>
        <end position="26"/>
    </location>
</feature>
<protein>
    <submittedName>
        <fullName evidence="2">Uncharacterized protein</fullName>
    </submittedName>
</protein>
<dbReference type="AlphaFoldDB" id="A0A964FLJ7"/>
<gene>
    <name evidence="2" type="ORF">I4641_23120</name>
</gene>
<comment type="caution">
    <text evidence="2">The sequence shown here is derived from an EMBL/GenBank/DDBJ whole genome shotgun (WGS) entry which is preliminary data.</text>
</comment>
<feature type="chain" id="PRO_5038144895" evidence="1">
    <location>
        <begin position="27"/>
        <end position="144"/>
    </location>
</feature>
<name>A0A964FLJ7_9CYAN</name>
<keyword evidence="3" id="KW-1185">Reference proteome</keyword>
<keyword evidence="1" id="KW-0732">Signal</keyword>
<sequence>MIPKFRKIRHLFITTILILVVTATTACSSSPTATIPSPILDKTEAYTQLETGNSLAGQKFGDWVISTSQGLIKDAYVRDNNKLGVVIAERVKPTEVKTLAKALTMGFHQNFPNQDLTILMYAPDKERILTAKYDVQSNNIEYQG</sequence>
<proteinExistence type="predicted"/>
<evidence type="ECO:0000256" key="1">
    <source>
        <dbReference type="SAM" id="SignalP"/>
    </source>
</evidence>